<comment type="caution">
    <text evidence="2">The sequence shown here is derived from an EMBL/GenBank/DDBJ whole genome shotgun (WGS) entry which is preliminary data.</text>
</comment>
<dbReference type="AlphaFoldDB" id="A0A7X5X7I8"/>
<evidence type="ECO:0000313" key="3">
    <source>
        <dbReference type="Proteomes" id="UP000536624"/>
    </source>
</evidence>
<feature type="compositionally biased region" description="Basic residues" evidence="1">
    <location>
        <begin position="122"/>
        <end position="131"/>
    </location>
</feature>
<name>A0A7X5X7I8_STRMQ</name>
<proteinExistence type="predicted"/>
<evidence type="ECO:0000256" key="1">
    <source>
        <dbReference type="SAM" id="MobiDB-lite"/>
    </source>
</evidence>
<dbReference type="EMBL" id="JAALLH010000001">
    <property type="protein sequence ID" value="NIY68058.1"/>
    <property type="molecule type" value="Genomic_DNA"/>
</dbReference>
<sequence>MANSPLAPDPEFQESADRFYETKHATNASRRGPLRFQEGISTDTDIPNEFGTGIMQGYRTPPGRMNHNANVFEKSPEETMRERAHVGSASWPEAPTFIAEMAQGASEPKQSYSQVNRGEGHHQRRNYARVD</sequence>
<gene>
    <name evidence="2" type="ORF">SMALB_6137</name>
</gene>
<dbReference type="RefSeq" id="WP_208973195.1">
    <property type="nucleotide sequence ID" value="NZ_JAALLH010000001.1"/>
</dbReference>
<feature type="region of interest" description="Disordered" evidence="1">
    <location>
        <begin position="23"/>
        <end position="69"/>
    </location>
</feature>
<feature type="region of interest" description="Disordered" evidence="1">
    <location>
        <begin position="103"/>
        <end position="131"/>
    </location>
</feature>
<evidence type="ECO:0000313" key="2">
    <source>
        <dbReference type="EMBL" id="NIY68058.1"/>
    </source>
</evidence>
<dbReference type="Proteomes" id="UP000536624">
    <property type="component" value="Unassembled WGS sequence"/>
</dbReference>
<protein>
    <submittedName>
        <fullName evidence="2">Uncharacterized protein</fullName>
    </submittedName>
</protein>
<reference evidence="2 3" key="1">
    <citation type="submission" date="2020-02" db="EMBL/GenBank/DDBJ databases">
        <title>Streptomyces malaysiensis DSM14702 (JHCC583434, PFL_A843) Genome sequencing and assembly.</title>
        <authorList>
            <person name="Samborskyy M."/>
        </authorList>
    </citation>
    <scope>NUCLEOTIDE SEQUENCE [LARGE SCALE GENOMIC DNA]</scope>
    <source>
        <strain evidence="2 3">DSM 14702</strain>
    </source>
</reference>
<accession>A0A7X5X7I8</accession>
<organism evidence="2 3">
    <name type="scientific">Streptomyces malaysiensis</name>
    <dbReference type="NCBI Taxonomy" id="92644"/>
    <lineage>
        <taxon>Bacteria</taxon>
        <taxon>Bacillati</taxon>
        <taxon>Actinomycetota</taxon>
        <taxon>Actinomycetes</taxon>
        <taxon>Kitasatosporales</taxon>
        <taxon>Streptomycetaceae</taxon>
        <taxon>Streptomyces</taxon>
        <taxon>Streptomyces violaceusniger group</taxon>
    </lineage>
</organism>